<name>A0AA36BW96_OCTVU</name>
<organism evidence="1 2">
    <name type="scientific">Octopus vulgaris</name>
    <name type="common">Common octopus</name>
    <dbReference type="NCBI Taxonomy" id="6645"/>
    <lineage>
        <taxon>Eukaryota</taxon>
        <taxon>Metazoa</taxon>
        <taxon>Spiralia</taxon>
        <taxon>Lophotrochozoa</taxon>
        <taxon>Mollusca</taxon>
        <taxon>Cephalopoda</taxon>
        <taxon>Coleoidea</taxon>
        <taxon>Octopodiformes</taxon>
        <taxon>Octopoda</taxon>
        <taxon>Incirrata</taxon>
        <taxon>Octopodidae</taxon>
        <taxon>Octopus</taxon>
    </lineage>
</organism>
<evidence type="ECO:0000313" key="2">
    <source>
        <dbReference type="Proteomes" id="UP001162480"/>
    </source>
</evidence>
<sequence length="81" mass="9815">MFCRVSADGNRLFPHAYNRWNRQRINSVRIQPEHEEEEDDNAYELLYNDIKPAKPSHLHFSDSFDDIVRFYACPFRIRRSL</sequence>
<protein>
    <submittedName>
        <fullName evidence="1">Uncharacterized protein</fullName>
    </submittedName>
</protein>
<evidence type="ECO:0000313" key="1">
    <source>
        <dbReference type="EMBL" id="CAI9741373.1"/>
    </source>
</evidence>
<reference evidence="1" key="1">
    <citation type="submission" date="2023-08" db="EMBL/GenBank/DDBJ databases">
        <authorList>
            <person name="Alioto T."/>
            <person name="Alioto T."/>
            <person name="Gomez Garrido J."/>
        </authorList>
    </citation>
    <scope>NUCLEOTIDE SEQUENCE</scope>
</reference>
<dbReference type="EMBL" id="OX597839">
    <property type="protein sequence ID" value="CAI9741373.1"/>
    <property type="molecule type" value="Genomic_DNA"/>
</dbReference>
<dbReference type="AlphaFoldDB" id="A0AA36BW96"/>
<dbReference type="Proteomes" id="UP001162480">
    <property type="component" value="Chromosome 26"/>
</dbReference>
<gene>
    <name evidence="1" type="ORF">OCTVUL_1B007158</name>
</gene>
<proteinExistence type="predicted"/>
<accession>A0AA36BW96</accession>
<keyword evidence="2" id="KW-1185">Reference proteome</keyword>